<protein>
    <submittedName>
        <fullName evidence="1">Uncharacterized protein</fullName>
    </submittedName>
</protein>
<sequence length="577" mass="63196">MKQLNTPLTPHTIAYRQSQHDSYAGWYESSLLSGLSPGTSGVPPQPLSAADRLPASSEEFLRASTPSTTNARERIRSLRRMKKGPPRSQSTIHADSEVQTERAMTTALRDHESIHHTLKSREVVKPHLSLTMPDNLNSSIMTGAGIPTPQPRRLSTASAHVHTESSPITATSTKPRKSARFTRLIVEKLLLKPEELKSHTTPNVEACQAEDLTKRPTQEMGPVVRSIEAFFLLLPMLGSTYMLGSACMPYQWRRERLSIVRVPLASGKGESGAELLLSLWGWCVLQPGSESTCSEPKLLYTMDSFSGSRSKNGLSASSFNATTMKAFIVLLPCVAFTVIATCFVMKHIHKRCIKNDRQEEAGKKQHLSILIALNSTGAFVSRSKDAEGGQLGESSTLNSLADSVRRRKSKTASIILLAIALLASVIPVWLASLRRQYLYHRGDAAGSATTQAASEAGSGCNDQGEKEESKDQAKENADQKAKNRLTSLGKRMTKLFAPSGIKPDDEQARGERFEDQLDLKKWNEAEEARSVGTASGATLPQRQEPQYQAEANHGPRPKSGMLKRLTLKTMSAIGKKE</sequence>
<evidence type="ECO:0000313" key="1">
    <source>
        <dbReference type="EMBL" id="KAJ9126380.1"/>
    </source>
</evidence>
<evidence type="ECO:0000313" key="2">
    <source>
        <dbReference type="Proteomes" id="UP001234202"/>
    </source>
</evidence>
<accession>A0ACC2XRW1</accession>
<name>A0ACC2XRW1_9TREE</name>
<reference evidence="1" key="1">
    <citation type="submission" date="2023-04" db="EMBL/GenBank/DDBJ databases">
        <title>Draft Genome sequencing of Naganishia species isolated from polar environments using Oxford Nanopore Technology.</title>
        <authorList>
            <person name="Leo P."/>
            <person name="Venkateswaran K."/>
        </authorList>
    </citation>
    <scope>NUCLEOTIDE SEQUENCE</scope>
    <source>
        <strain evidence="1">DBVPG 5303</strain>
    </source>
</reference>
<keyword evidence="2" id="KW-1185">Reference proteome</keyword>
<comment type="caution">
    <text evidence="1">The sequence shown here is derived from an EMBL/GenBank/DDBJ whole genome shotgun (WGS) entry which is preliminary data.</text>
</comment>
<dbReference type="EMBL" id="JASBWV010000005">
    <property type="protein sequence ID" value="KAJ9126380.1"/>
    <property type="molecule type" value="Genomic_DNA"/>
</dbReference>
<dbReference type="Proteomes" id="UP001234202">
    <property type="component" value="Unassembled WGS sequence"/>
</dbReference>
<gene>
    <name evidence="1" type="ORF">QFC24_002118</name>
</gene>
<proteinExistence type="predicted"/>
<organism evidence="1 2">
    <name type="scientific">Naganishia onofrii</name>
    <dbReference type="NCBI Taxonomy" id="1851511"/>
    <lineage>
        <taxon>Eukaryota</taxon>
        <taxon>Fungi</taxon>
        <taxon>Dikarya</taxon>
        <taxon>Basidiomycota</taxon>
        <taxon>Agaricomycotina</taxon>
        <taxon>Tremellomycetes</taxon>
        <taxon>Filobasidiales</taxon>
        <taxon>Filobasidiaceae</taxon>
        <taxon>Naganishia</taxon>
    </lineage>
</organism>